<protein>
    <recommendedName>
        <fullName evidence="4">MFS transporter</fullName>
    </recommendedName>
</protein>
<dbReference type="EMBL" id="RHHR01000070">
    <property type="protein sequence ID" value="RNB65869.1"/>
    <property type="molecule type" value="Genomic_DNA"/>
</dbReference>
<dbReference type="RefSeq" id="WP_122911358.1">
    <property type="nucleotide sequence ID" value="NZ_CBCSBE010000052.1"/>
</dbReference>
<keyword evidence="1" id="KW-0472">Membrane</keyword>
<organism evidence="2 3">
    <name type="scientific">Brevibacillus invocatus</name>
    <dbReference type="NCBI Taxonomy" id="173959"/>
    <lineage>
        <taxon>Bacteria</taxon>
        <taxon>Bacillati</taxon>
        <taxon>Bacillota</taxon>
        <taxon>Bacilli</taxon>
        <taxon>Bacillales</taxon>
        <taxon>Paenibacillaceae</taxon>
        <taxon>Brevibacillus</taxon>
    </lineage>
</organism>
<name>A0A3M8BR35_9BACL</name>
<accession>A0A3M8BR35</accession>
<evidence type="ECO:0000313" key="3">
    <source>
        <dbReference type="Proteomes" id="UP000282028"/>
    </source>
</evidence>
<feature type="transmembrane region" description="Helical" evidence="1">
    <location>
        <begin position="45"/>
        <end position="65"/>
    </location>
</feature>
<evidence type="ECO:0008006" key="4">
    <source>
        <dbReference type="Google" id="ProtNLM"/>
    </source>
</evidence>
<evidence type="ECO:0000313" key="2">
    <source>
        <dbReference type="EMBL" id="RNB65869.1"/>
    </source>
</evidence>
<keyword evidence="1" id="KW-0812">Transmembrane</keyword>
<comment type="caution">
    <text evidence="2">The sequence shown here is derived from an EMBL/GenBank/DDBJ whole genome shotgun (WGS) entry which is preliminary data.</text>
</comment>
<evidence type="ECO:0000256" key="1">
    <source>
        <dbReference type="SAM" id="Phobius"/>
    </source>
</evidence>
<proteinExistence type="predicted"/>
<keyword evidence="1" id="KW-1133">Transmembrane helix</keyword>
<dbReference type="SUPFAM" id="SSF103473">
    <property type="entry name" value="MFS general substrate transporter"/>
    <property type="match status" value="1"/>
</dbReference>
<dbReference type="AlphaFoldDB" id="A0A3M8BR35"/>
<gene>
    <name evidence="2" type="ORF">EDM52_23660</name>
</gene>
<sequence>MVIGNIIIMLGLSPLMVLNTDLVVASVPPEKTGAASSLSEMSSELGMALSISIFGIIGTAVYRHLVAGYIPNGISQETGQAVRDTLAGAVTVAKSLPYDSVLEAAKHAFLSGIQVVGGVSSILLLGLIVLYLTLLRDVRR</sequence>
<keyword evidence="3" id="KW-1185">Reference proteome</keyword>
<feature type="transmembrane region" description="Helical" evidence="1">
    <location>
        <begin position="108"/>
        <end position="134"/>
    </location>
</feature>
<reference evidence="2 3" key="1">
    <citation type="submission" date="2018-10" db="EMBL/GenBank/DDBJ databases">
        <title>Phylogenomics of Brevibacillus.</title>
        <authorList>
            <person name="Dunlap C."/>
        </authorList>
    </citation>
    <scope>NUCLEOTIDE SEQUENCE [LARGE SCALE GENOMIC DNA]</scope>
    <source>
        <strain evidence="2 3">JCM 12215</strain>
    </source>
</reference>
<dbReference type="InterPro" id="IPR036259">
    <property type="entry name" value="MFS_trans_sf"/>
</dbReference>
<dbReference type="Proteomes" id="UP000282028">
    <property type="component" value="Unassembled WGS sequence"/>
</dbReference>